<keyword evidence="2" id="KW-1185">Reference proteome</keyword>
<name>A0ABZ3IQA4_9FIRM</name>
<organism evidence="1 2">
    <name type="scientific">Sporomusa silvacetica DSM 10669</name>
    <dbReference type="NCBI Taxonomy" id="1123289"/>
    <lineage>
        <taxon>Bacteria</taxon>
        <taxon>Bacillati</taxon>
        <taxon>Bacillota</taxon>
        <taxon>Negativicutes</taxon>
        <taxon>Selenomonadales</taxon>
        <taxon>Sporomusaceae</taxon>
        <taxon>Sporomusa</taxon>
    </lineage>
</organism>
<evidence type="ECO:0000313" key="1">
    <source>
        <dbReference type="EMBL" id="XFO67885.1"/>
    </source>
</evidence>
<proteinExistence type="predicted"/>
<dbReference type="EMBL" id="CP155573">
    <property type="protein sequence ID" value="XFO67885.1"/>
    <property type="molecule type" value="Genomic_DNA"/>
</dbReference>
<protein>
    <submittedName>
        <fullName evidence="1">Uncharacterized protein</fullName>
    </submittedName>
</protein>
<accession>A0ABZ3IQA4</accession>
<evidence type="ECO:0000313" key="2">
    <source>
        <dbReference type="Proteomes" id="UP000216752"/>
    </source>
</evidence>
<sequence>MNQFKESYSQPETGRNIRLSASAYGRKAVREWLGRAV</sequence>
<reference evidence="1" key="1">
    <citation type="submission" date="2024-05" db="EMBL/GenBank/DDBJ databases">
        <title>Isolation and characterization of Sporomusa carbonis sp. nov., a carboxydotrophic hydrogenogen in the genus of Sporomusa isolated from a charcoal burning pile.</title>
        <authorList>
            <person name="Boeer T."/>
            <person name="Rosenbaum F."/>
            <person name="Eysell L."/>
            <person name="Mueller V."/>
            <person name="Daniel R."/>
            <person name="Poehlein A."/>
        </authorList>
    </citation>
    <scope>NUCLEOTIDE SEQUENCE [LARGE SCALE GENOMIC DNA]</scope>
    <source>
        <strain evidence="1">DSM 10669</strain>
    </source>
</reference>
<gene>
    <name evidence="1" type="ORF">SPSIL_041040</name>
</gene>
<dbReference type="Proteomes" id="UP000216752">
    <property type="component" value="Chromosome"/>
</dbReference>